<dbReference type="EMBL" id="OU503057">
    <property type="protein sequence ID" value="CAI9785617.1"/>
    <property type="molecule type" value="Genomic_DNA"/>
</dbReference>
<protein>
    <submittedName>
        <fullName evidence="3">Uncharacterized protein</fullName>
    </submittedName>
</protein>
<keyword evidence="2" id="KW-0274">FAD</keyword>
<evidence type="ECO:0000313" key="3">
    <source>
        <dbReference type="EMBL" id="CAI9785617.1"/>
    </source>
</evidence>
<evidence type="ECO:0000313" key="4">
    <source>
        <dbReference type="Proteomes" id="UP000834106"/>
    </source>
</evidence>
<evidence type="ECO:0000256" key="1">
    <source>
        <dbReference type="ARBA" id="ARBA00001974"/>
    </source>
</evidence>
<dbReference type="PANTHER" id="PTHR42716:SF2">
    <property type="entry name" value="L-ASPARTATE OXIDASE, CHLOROPLASTIC"/>
    <property type="match status" value="1"/>
</dbReference>
<keyword evidence="2" id="KW-0285">Flavoprotein</keyword>
<proteinExistence type="predicted"/>
<dbReference type="SUPFAM" id="SSF56425">
    <property type="entry name" value="Succinate dehydrogenase/fumarate reductase flavoprotein, catalytic domain"/>
    <property type="match status" value="1"/>
</dbReference>
<dbReference type="InterPro" id="IPR027477">
    <property type="entry name" value="Succ_DH/fumarate_Rdtase_cat_sf"/>
</dbReference>
<accession>A0AAD2AI85</accession>
<dbReference type="InterPro" id="IPR005288">
    <property type="entry name" value="NadB"/>
</dbReference>
<dbReference type="Proteomes" id="UP000834106">
    <property type="component" value="Chromosome 22"/>
</dbReference>
<name>A0AAD2AI85_9LAMI</name>
<evidence type="ECO:0000256" key="2">
    <source>
        <dbReference type="ARBA" id="ARBA00022827"/>
    </source>
</evidence>
<keyword evidence="4" id="KW-1185">Reference proteome</keyword>
<dbReference type="Gene3D" id="3.90.700.10">
    <property type="entry name" value="Succinate dehydrogenase/fumarate reductase flavoprotein, catalytic domain"/>
    <property type="match status" value="1"/>
</dbReference>
<organism evidence="3 4">
    <name type="scientific">Fraxinus pennsylvanica</name>
    <dbReference type="NCBI Taxonomy" id="56036"/>
    <lineage>
        <taxon>Eukaryota</taxon>
        <taxon>Viridiplantae</taxon>
        <taxon>Streptophyta</taxon>
        <taxon>Embryophyta</taxon>
        <taxon>Tracheophyta</taxon>
        <taxon>Spermatophyta</taxon>
        <taxon>Magnoliopsida</taxon>
        <taxon>eudicotyledons</taxon>
        <taxon>Gunneridae</taxon>
        <taxon>Pentapetalae</taxon>
        <taxon>asterids</taxon>
        <taxon>lamiids</taxon>
        <taxon>Lamiales</taxon>
        <taxon>Oleaceae</taxon>
        <taxon>Oleeae</taxon>
        <taxon>Fraxinus</taxon>
    </lineage>
</organism>
<dbReference type="AlphaFoldDB" id="A0AAD2AI85"/>
<sequence length="117" mass="13257">MDSASEFVTCDARIFGLLVPNGCNYMDMVEMISSGLKINTSNSISKIEYDVGGNMAPVRIAKYRSTHYLENIAKLVRAELAPRDVVSRSIDDQLKKRDEKYVLLDISHKPREIKSQF</sequence>
<dbReference type="GO" id="GO:0009435">
    <property type="term" value="P:NAD+ biosynthetic process"/>
    <property type="evidence" value="ECO:0007669"/>
    <property type="project" value="InterPro"/>
</dbReference>
<comment type="cofactor">
    <cofactor evidence="1">
        <name>FAD</name>
        <dbReference type="ChEBI" id="CHEBI:57692"/>
    </cofactor>
</comment>
<dbReference type="PANTHER" id="PTHR42716">
    <property type="entry name" value="L-ASPARTATE OXIDASE"/>
    <property type="match status" value="1"/>
</dbReference>
<gene>
    <name evidence="3" type="ORF">FPE_LOCUS33047</name>
</gene>
<reference evidence="3" key="1">
    <citation type="submission" date="2023-05" db="EMBL/GenBank/DDBJ databases">
        <authorList>
            <person name="Huff M."/>
        </authorList>
    </citation>
    <scope>NUCLEOTIDE SEQUENCE</scope>
</reference>
<dbReference type="GO" id="GO:0008734">
    <property type="term" value="F:L-aspartate oxidase activity"/>
    <property type="evidence" value="ECO:0007669"/>
    <property type="project" value="InterPro"/>
</dbReference>